<dbReference type="Pfam" id="PF00560">
    <property type="entry name" value="LRR_1"/>
    <property type="match status" value="1"/>
</dbReference>
<dbReference type="Pfam" id="PF01582">
    <property type="entry name" value="TIR"/>
    <property type="match status" value="1"/>
</dbReference>
<keyword evidence="7" id="KW-0677">Repeat</keyword>
<feature type="transmembrane region" description="Helical" evidence="14">
    <location>
        <begin position="682"/>
        <end position="703"/>
    </location>
</feature>
<reference evidence="17" key="1">
    <citation type="submission" date="2015-02" db="EMBL/GenBank/DDBJ databases">
        <title>Genome sequencing for Strongylocentrotus purpuratus.</title>
        <authorList>
            <person name="Murali S."/>
            <person name="Liu Y."/>
            <person name="Vee V."/>
            <person name="English A."/>
            <person name="Wang M."/>
            <person name="Skinner E."/>
            <person name="Han Y."/>
            <person name="Muzny D.M."/>
            <person name="Worley K.C."/>
            <person name="Gibbs R.A."/>
        </authorList>
    </citation>
    <scope>NUCLEOTIDE SEQUENCE</scope>
</reference>
<evidence type="ECO:0000256" key="8">
    <source>
        <dbReference type="ARBA" id="ARBA00022889"/>
    </source>
</evidence>
<evidence type="ECO:0000256" key="9">
    <source>
        <dbReference type="ARBA" id="ARBA00022989"/>
    </source>
</evidence>
<dbReference type="OrthoDB" id="676979at2759"/>
<evidence type="ECO:0000256" key="4">
    <source>
        <dbReference type="ARBA" id="ARBA00022614"/>
    </source>
</evidence>
<evidence type="ECO:0000259" key="15">
    <source>
        <dbReference type="PROSITE" id="PS50104"/>
    </source>
</evidence>
<reference evidence="16" key="2">
    <citation type="submission" date="2021-01" db="UniProtKB">
        <authorList>
            <consortium name="EnsemblMetazoa"/>
        </authorList>
    </citation>
    <scope>IDENTIFICATION</scope>
</reference>
<keyword evidence="12" id="KW-0325">Glycoprotein</keyword>
<keyword evidence="11" id="KW-0675">Receptor</keyword>
<dbReference type="InParanoid" id="A0A7M7NZX2"/>
<dbReference type="GO" id="GO:0004888">
    <property type="term" value="F:transmembrane signaling receptor activity"/>
    <property type="evidence" value="ECO:0007669"/>
    <property type="project" value="InterPro"/>
</dbReference>
<dbReference type="SMART" id="SM00082">
    <property type="entry name" value="LRRCT"/>
    <property type="match status" value="1"/>
</dbReference>
<evidence type="ECO:0000256" key="5">
    <source>
        <dbReference type="ARBA" id="ARBA00022692"/>
    </source>
</evidence>
<dbReference type="InterPro" id="IPR017241">
    <property type="entry name" value="Toll-like_receptor"/>
</dbReference>
<dbReference type="GO" id="GO:0006955">
    <property type="term" value="P:immune response"/>
    <property type="evidence" value="ECO:0007669"/>
    <property type="project" value="InterPro"/>
</dbReference>
<dbReference type="PANTHER" id="PTHR24368">
    <property type="entry name" value="AMPHOTERIN-INDUCED PROTEIN"/>
    <property type="match status" value="1"/>
</dbReference>
<keyword evidence="6" id="KW-0732">Signal</keyword>
<dbReference type="OMA" id="CNMRWIL"/>
<dbReference type="PROSITE" id="PS50104">
    <property type="entry name" value="TIR"/>
    <property type="match status" value="1"/>
</dbReference>
<protein>
    <recommendedName>
        <fullName evidence="15">TIR domain-containing protein</fullName>
    </recommendedName>
</protein>
<evidence type="ECO:0000313" key="16">
    <source>
        <dbReference type="EnsemblMetazoa" id="XP_030844052"/>
    </source>
</evidence>
<keyword evidence="9 14" id="KW-1133">Transmembrane helix</keyword>
<dbReference type="AlphaFoldDB" id="A0A7M7NZX2"/>
<dbReference type="InterPro" id="IPR003591">
    <property type="entry name" value="Leu-rich_rpt_typical-subtyp"/>
</dbReference>
<dbReference type="SMART" id="SM00255">
    <property type="entry name" value="TIR"/>
    <property type="match status" value="1"/>
</dbReference>
<dbReference type="KEGG" id="spu:115925041"/>
<dbReference type="InterPro" id="IPR000157">
    <property type="entry name" value="TIR_dom"/>
</dbReference>
<evidence type="ECO:0000256" key="10">
    <source>
        <dbReference type="ARBA" id="ARBA00023136"/>
    </source>
</evidence>
<keyword evidence="8" id="KW-0130">Cell adhesion</keyword>
<dbReference type="Proteomes" id="UP000007110">
    <property type="component" value="Unassembled WGS sequence"/>
</dbReference>
<dbReference type="GO" id="GO:0005886">
    <property type="term" value="C:plasma membrane"/>
    <property type="evidence" value="ECO:0007669"/>
    <property type="project" value="UniProtKB-SubCell"/>
</dbReference>
<evidence type="ECO:0000256" key="2">
    <source>
        <dbReference type="ARBA" id="ARBA00005670"/>
    </source>
</evidence>
<evidence type="ECO:0000256" key="14">
    <source>
        <dbReference type="SAM" id="Phobius"/>
    </source>
</evidence>
<keyword evidence="4" id="KW-0433">Leucine-rich repeat</keyword>
<evidence type="ECO:0000256" key="3">
    <source>
        <dbReference type="ARBA" id="ARBA00009634"/>
    </source>
</evidence>
<dbReference type="InterPro" id="IPR035897">
    <property type="entry name" value="Toll_tir_struct_dom_sf"/>
</dbReference>
<evidence type="ECO:0000256" key="6">
    <source>
        <dbReference type="ARBA" id="ARBA00022729"/>
    </source>
</evidence>
<dbReference type="PROSITE" id="PS51450">
    <property type="entry name" value="LRR"/>
    <property type="match status" value="4"/>
</dbReference>
<feature type="domain" description="TIR" evidence="15">
    <location>
        <begin position="735"/>
        <end position="877"/>
    </location>
</feature>
<dbReference type="GeneID" id="115925041"/>
<dbReference type="EnsemblMetazoa" id="XM_030988192">
    <property type="protein sequence ID" value="XP_030844052"/>
    <property type="gene ID" value="LOC115925041"/>
</dbReference>
<dbReference type="InterPro" id="IPR032675">
    <property type="entry name" value="LRR_dom_sf"/>
</dbReference>
<comment type="similarity">
    <text evidence="3">Belongs to the Toll-like receptor family.</text>
</comment>
<keyword evidence="13" id="KW-0393">Immunoglobulin domain</keyword>
<dbReference type="InterPro" id="IPR001611">
    <property type="entry name" value="Leu-rich_rpt"/>
</dbReference>
<dbReference type="Pfam" id="PF13855">
    <property type="entry name" value="LRR_8"/>
    <property type="match status" value="4"/>
</dbReference>
<dbReference type="GO" id="GO:0007155">
    <property type="term" value="P:cell adhesion"/>
    <property type="evidence" value="ECO:0007669"/>
    <property type="project" value="UniProtKB-KW"/>
</dbReference>
<evidence type="ECO:0000256" key="12">
    <source>
        <dbReference type="ARBA" id="ARBA00023180"/>
    </source>
</evidence>
<dbReference type="Gene3D" id="3.80.10.10">
    <property type="entry name" value="Ribonuclease Inhibitor"/>
    <property type="match status" value="3"/>
</dbReference>
<evidence type="ECO:0000256" key="1">
    <source>
        <dbReference type="ARBA" id="ARBA00004251"/>
    </source>
</evidence>
<dbReference type="PIRSF" id="PIRSF037595">
    <property type="entry name" value="Toll-like_receptor"/>
    <property type="match status" value="1"/>
</dbReference>
<evidence type="ECO:0000256" key="7">
    <source>
        <dbReference type="ARBA" id="ARBA00022737"/>
    </source>
</evidence>
<keyword evidence="10 14" id="KW-0472">Membrane</keyword>
<evidence type="ECO:0000256" key="11">
    <source>
        <dbReference type="ARBA" id="ARBA00023170"/>
    </source>
</evidence>
<proteinExistence type="inferred from homology"/>
<accession>A0A7M7NZX2</accession>
<dbReference type="PANTHER" id="PTHR24368:SF210">
    <property type="entry name" value="SURFACE ANTIGEN BSPA-LIKE"/>
    <property type="match status" value="1"/>
</dbReference>
<dbReference type="GO" id="GO:0002224">
    <property type="term" value="P:toll-like receptor signaling pathway"/>
    <property type="evidence" value="ECO:0007669"/>
    <property type="project" value="InterPro"/>
</dbReference>
<dbReference type="SMART" id="SM00369">
    <property type="entry name" value="LRR_TYP"/>
    <property type="match status" value="9"/>
</dbReference>
<comment type="subcellular location">
    <subcellularLocation>
        <location evidence="1">Cell membrane</location>
        <topology evidence="1">Single-pass type I membrane protein</topology>
    </subcellularLocation>
</comment>
<keyword evidence="17" id="KW-1185">Reference proteome</keyword>
<dbReference type="InterPro" id="IPR031283">
    <property type="entry name" value="AMIGO"/>
</dbReference>
<keyword evidence="5 14" id="KW-0812">Transmembrane</keyword>
<name>A0A7M7NZX2_STRPU</name>
<dbReference type="SUPFAM" id="SSF52058">
    <property type="entry name" value="L domain-like"/>
    <property type="match status" value="2"/>
</dbReference>
<dbReference type="Gene3D" id="3.40.50.10140">
    <property type="entry name" value="Toll/interleukin-1 receptor homology (TIR) domain"/>
    <property type="match status" value="1"/>
</dbReference>
<sequence>MYMYIDVMANCSILYPLIAACLLVSPSFQSLHRRDGDSAMPFLTLDMDKSFHGCNQNLELKKAHCRGLNTVPQNLSEDTEVLDLAWNNITKLLNSSFEVYPLINSLDISKNDIRVIESAAFYPLKGLMYLDLSENYRLVFQASGVFVMSSKLSILNLRASNLNSLPNDTLERIPHLNYADLSYNRLSFINVSSCGMVGTVDMTANRLRHLTARDFTFGCHTDTLNLALNQIQSVDPDVIASLHVRSLVLDGYPLSYEVLANIILGISKSDIEQLTISYSSVGAFPKGFFDPLRDSSLSVLDMHGNELKNLHPLVFSNLTKLKQFSFSFNKLPIGEIQPDFFEGMNALKVLTLTDNGVRQINPQNQTWTVDLSEFYLSGNLLTKISAAVFRGLGNLTFLDLSLNKKLYVFQLTPFSGLDNIQTIDFTGSSLFILELYAPLLRSLSLSSDGSGFRLLQPGRSFQYLQSLVNLDMKDSKLYLFNLWNTPANASLFDELFNLKHLDLSYNSFSSLPSGIFRQLSVVQELNLDYCNITNLHPLVFSGLESLQKLSLNGNNIHHIHDDVLSGLGQIKSISIEGNRIEYLEELMFSNNWKLTNLSLANNRLTRLSQSTFKPIFSSISSLDLSMNLIDCNCDLKWLIDWLNKPIRLKNKDRTICSSASLQPLREKPLLDFDPNELCIMNYGIFSLIPLASISLVVISVLLYHYRWQLRYKRFLLKLAVLGYTEMRDARDHNDYEFDVNIIFYDDDEEWIRGQLRPAFEERLPQFQRNVFGDEDLVLGMHYLDSVDYVVSHSYKTIIVLSRAAVHDHWFILKFRTAMDHVSDTLTEFVVVVFLEDIPDDEMPFLARLYLSDGRPYIYWTEDLRGQEYFWAEFTKNLTINLRTNDLLPNE</sequence>
<dbReference type="FunFam" id="3.80.10.10:FF:001164">
    <property type="entry name" value="GH01279p"/>
    <property type="match status" value="1"/>
</dbReference>
<organism evidence="16 17">
    <name type="scientific">Strongylocentrotus purpuratus</name>
    <name type="common">Purple sea urchin</name>
    <dbReference type="NCBI Taxonomy" id="7668"/>
    <lineage>
        <taxon>Eukaryota</taxon>
        <taxon>Metazoa</taxon>
        <taxon>Echinodermata</taxon>
        <taxon>Eleutherozoa</taxon>
        <taxon>Echinozoa</taxon>
        <taxon>Echinoidea</taxon>
        <taxon>Euechinoidea</taxon>
        <taxon>Echinacea</taxon>
        <taxon>Camarodonta</taxon>
        <taxon>Echinidea</taxon>
        <taxon>Strongylocentrotidae</taxon>
        <taxon>Strongylocentrotus</taxon>
    </lineage>
</organism>
<dbReference type="SUPFAM" id="SSF52200">
    <property type="entry name" value="Toll/Interleukin receptor TIR domain"/>
    <property type="match status" value="1"/>
</dbReference>
<evidence type="ECO:0000256" key="13">
    <source>
        <dbReference type="ARBA" id="ARBA00023319"/>
    </source>
</evidence>
<dbReference type="InterPro" id="IPR000483">
    <property type="entry name" value="Cys-rich_flank_reg_C"/>
</dbReference>
<dbReference type="RefSeq" id="XP_030844052.1">
    <property type="nucleotide sequence ID" value="XM_030988192.1"/>
</dbReference>
<comment type="similarity">
    <text evidence="2">Belongs to the immunoglobulin superfamily. AMIGO family.</text>
</comment>
<evidence type="ECO:0000313" key="17">
    <source>
        <dbReference type="Proteomes" id="UP000007110"/>
    </source>
</evidence>